<dbReference type="Proteomes" id="UP001066276">
    <property type="component" value="Chromosome 10"/>
</dbReference>
<proteinExistence type="predicted"/>
<feature type="coiled-coil region" evidence="1">
    <location>
        <begin position="1"/>
        <end position="28"/>
    </location>
</feature>
<keyword evidence="3" id="KW-1185">Reference proteome</keyword>
<comment type="caution">
    <text evidence="2">The sequence shown here is derived from an EMBL/GenBank/DDBJ whole genome shotgun (WGS) entry which is preliminary data.</text>
</comment>
<evidence type="ECO:0000313" key="2">
    <source>
        <dbReference type="EMBL" id="KAJ1101537.1"/>
    </source>
</evidence>
<gene>
    <name evidence="2" type="ORF">NDU88_006604</name>
</gene>
<protein>
    <submittedName>
        <fullName evidence="2">Uncharacterized protein</fullName>
    </submittedName>
</protein>
<reference evidence="2" key="1">
    <citation type="journal article" date="2022" name="bioRxiv">
        <title>Sequencing and chromosome-scale assembly of the giantPleurodeles waltlgenome.</title>
        <authorList>
            <person name="Brown T."/>
            <person name="Elewa A."/>
            <person name="Iarovenko S."/>
            <person name="Subramanian E."/>
            <person name="Araus A.J."/>
            <person name="Petzold A."/>
            <person name="Susuki M."/>
            <person name="Suzuki K.-i.T."/>
            <person name="Hayashi T."/>
            <person name="Toyoda A."/>
            <person name="Oliveira C."/>
            <person name="Osipova E."/>
            <person name="Leigh N.D."/>
            <person name="Simon A."/>
            <person name="Yun M.H."/>
        </authorList>
    </citation>
    <scope>NUCLEOTIDE SEQUENCE</scope>
    <source>
        <strain evidence="2">20211129_DDA</strain>
        <tissue evidence="2">Liver</tissue>
    </source>
</reference>
<dbReference type="AlphaFoldDB" id="A0AAV7MGD6"/>
<dbReference type="EMBL" id="JANPWB010000014">
    <property type="protein sequence ID" value="KAJ1101537.1"/>
    <property type="molecule type" value="Genomic_DNA"/>
</dbReference>
<keyword evidence="1" id="KW-0175">Coiled coil</keyword>
<evidence type="ECO:0000256" key="1">
    <source>
        <dbReference type="SAM" id="Coils"/>
    </source>
</evidence>
<accession>A0AAV7MGD6</accession>
<evidence type="ECO:0000313" key="3">
    <source>
        <dbReference type="Proteomes" id="UP001066276"/>
    </source>
</evidence>
<name>A0AAV7MGD6_PLEWA</name>
<organism evidence="2 3">
    <name type="scientific">Pleurodeles waltl</name>
    <name type="common">Iberian ribbed newt</name>
    <dbReference type="NCBI Taxonomy" id="8319"/>
    <lineage>
        <taxon>Eukaryota</taxon>
        <taxon>Metazoa</taxon>
        <taxon>Chordata</taxon>
        <taxon>Craniata</taxon>
        <taxon>Vertebrata</taxon>
        <taxon>Euteleostomi</taxon>
        <taxon>Amphibia</taxon>
        <taxon>Batrachia</taxon>
        <taxon>Caudata</taxon>
        <taxon>Salamandroidea</taxon>
        <taxon>Salamandridae</taxon>
        <taxon>Pleurodelinae</taxon>
        <taxon>Pleurodeles</taxon>
    </lineage>
</organism>
<sequence>MDRMTERLDQHAERLDMAEQSVSEVEDEQLSMATEWTKMDKLLTTLQVKAEDLEARSRPNNLRIEKQHKDFGERCLPATIKSKMDEYHELAQTEVNHLGKYVVALVYCEGKHPSAIVAAVLRHSWDSEAILEVQIEQVHMLHSTKAIADRFRRYHTTLYEAWPTTDDGATTNYLAHQ</sequence>